<evidence type="ECO:0000256" key="1">
    <source>
        <dbReference type="ARBA" id="ARBA00004651"/>
    </source>
</evidence>
<dbReference type="GO" id="GO:0005886">
    <property type="term" value="C:plasma membrane"/>
    <property type="evidence" value="ECO:0007669"/>
    <property type="project" value="UniProtKB-SubCell"/>
</dbReference>
<dbReference type="Pfam" id="PF00005">
    <property type="entry name" value="ABC_tran"/>
    <property type="match status" value="1"/>
</dbReference>
<dbReference type="PANTHER" id="PTHR43394:SF1">
    <property type="entry name" value="ATP-BINDING CASSETTE SUB-FAMILY B MEMBER 10, MITOCHONDRIAL"/>
    <property type="match status" value="1"/>
</dbReference>
<dbReference type="InterPro" id="IPR039421">
    <property type="entry name" value="Type_1_exporter"/>
</dbReference>
<feature type="region of interest" description="Disordered" evidence="7">
    <location>
        <begin position="1"/>
        <end position="30"/>
    </location>
</feature>
<feature type="transmembrane region" description="Helical" evidence="8">
    <location>
        <begin position="393"/>
        <end position="413"/>
    </location>
</feature>
<dbReference type="InterPro" id="IPR027417">
    <property type="entry name" value="P-loop_NTPase"/>
</dbReference>
<feature type="transmembrane region" description="Helical" evidence="8">
    <location>
        <begin position="203"/>
        <end position="226"/>
    </location>
</feature>
<keyword evidence="2 8" id="KW-0812">Transmembrane</keyword>
<dbReference type="GO" id="GO:0015421">
    <property type="term" value="F:ABC-type oligopeptide transporter activity"/>
    <property type="evidence" value="ECO:0007669"/>
    <property type="project" value="TreeGrafter"/>
</dbReference>
<comment type="subcellular location">
    <subcellularLocation>
        <location evidence="1">Cell membrane</location>
        <topology evidence="1">Multi-pass membrane protein</topology>
    </subcellularLocation>
</comment>
<dbReference type="OrthoDB" id="9782586at2"/>
<dbReference type="PROSITE" id="PS50929">
    <property type="entry name" value="ABC_TM1F"/>
    <property type="match status" value="1"/>
</dbReference>
<dbReference type="InterPro" id="IPR011527">
    <property type="entry name" value="ABC1_TM_dom"/>
</dbReference>
<comment type="caution">
    <text evidence="11">The sequence shown here is derived from an EMBL/GenBank/DDBJ whole genome shotgun (WGS) entry which is preliminary data.</text>
</comment>
<dbReference type="PANTHER" id="PTHR43394">
    <property type="entry name" value="ATP-DEPENDENT PERMEASE MDL1, MITOCHONDRIAL"/>
    <property type="match status" value="1"/>
</dbReference>
<dbReference type="Gene3D" id="3.40.50.300">
    <property type="entry name" value="P-loop containing nucleotide triphosphate hydrolases"/>
    <property type="match status" value="1"/>
</dbReference>
<dbReference type="Proteomes" id="UP000275394">
    <property type="component" value="Unassembled WGS sequence"/>
</dbReference>
<accession>A0A3N2DQD4</accession>
<dbReference type="GO" id="GO:0005524">
    <property type="term" value="F:ATP binding"/>
    <property type="evidence" value="ECO:0007669"/>
    <property type="project" value="UniProtKB-KW"/>
</dbReference>
<protein>
    <submittedName>
        <fullName evidence="11">ABC-type bacteriocin/lantibiotic exporter with double-glycine peptidase domain</fullName>
    </submittedName>
</protein>
<keyword evidence="3" id="KW-0547">Nucleotide-binding</keyword>
<sequence>MNSHGDQAIDCFEPPSGGRDGHRFSLDDSEKETHNSVSVVVKFLKSTGYKGDSLSVRRSLGYRDEFIKTEQISEVLGRLGFLRNYDDVFNDQPECRRFPYFLIDGEKLLLVESIDRYFNYSVFDGRDHIAMQADQMLGKRMLYFIRDEEKEHLDAQHIDYVLETFSRFKPLFVYLLLMSVLTGFFALSVPLIIMVVYDQVLPSGSYMVLLGSVFGALILLSSEFLLRLIRGRILCQLATRFSSIMKSKVLSKVVRHRLIDLMNSELSTKSERVAEVDTISHFITHPTAQAILDIPIVVLFVILLTVLSPGLGLMACLGIAMMVVVAWSLRRIEGSLSLRVNRENKKLNDLSAELVDCFAELSNSGSIERWRSRYQIACLNHDRAVYAEGRRKALLNGVNSLVVSITGVGVLIIGAGEIMAGRMNFGVLIASMILIWRLLSPIKQIAMSYDFIGGVRRAIRSVNRLCNSPTEGMSSNHDYVKSELSHLILLQNIAFRYHPDHPLALQIPMLSLPAKSNIMVSGNSGSGKSTLLKVIAGHFHPQSGSVHIGGLDIRRYAMSDYRSSIAYLPEEPQILTASLRDNLLIASVNADDERLLQACEKIGLFDDGELLTEGLDTAMGGDRQYPASFSKKIGLIRLFLKEASLILLDEPSRNLDEYSVGYLIDYIQSKTSQVTMIMVSNHPAIRRSAQHDVLMENGRVQEIKRIDSNGFV</sequence>
<evidence type="ECO:0000313" key="12">
    <source>
        <dbReference type="Proteomes" id="UP000275394"/>
    </source>
</evidence>
<organism evidence="11 12">
    <name type="scientific">Sinobacterium caligoides</name>
    <dbReference type="NCBI Taxonomy" id="933926"/>
    <lineage>
        <taxon>Bacteria</taxon>
        <taxon>Pseudomonadati</taxon>
        <taxon>Pseudomonadota</taxon>
        <taxon>Gammaproteobacteria</taxon>
        <taxon>Cellvibrionales</taxon>
        <taxon>Spongiibacteraceae</taxon>
        <taxon>Sinobacterium</taxon>
    </lineage>
</organism>
<feature type="compositionally biased region" description="Basic and acidic residues" evidence="7">
    <location>
        <begin position="19"/>
        <end position="30"/>
    </location>
</feature>
<evidence type="ECO:0000256" key="3">
    <source>
        <dbReference type="ARBA" id="ARBA00022741"/>
    </source>
</evidence>
<dbReference type="SMART" id="SM00382">
    <property type="entry name" value="AAA"/>
    <property type="match status" value="1"/>
</dbReference>
<dbReference type="Gene3D" id="1.20.1560.10">
    <property type="entry name" value="ABC transporter type 1, transmembrane domain"/>
    <property type="match status" value="1"/>
</dbReference>
<dbReference type="SUPFAM" id="SSF52540">
    <property type="entry name" value="P-loop containing nucleoside triphosphate hydrolases"/>
    <property type="match status" value="1"/>
</dbReference>
<dbReference type="InterPro" id="IPR036640">
    <property type="entry name" value="ABC1_TM_sf"/>
</dbReference>
<feature type="domain" description="ABC transporter" evidence="9">
    <location>
        <begin position="488"/>
        <end position="712"/>
    </location>
</feature>
<evidence type="ECO:0000256" key="7">
    <source>
        <dbReference type="SAM" id="MobiDB-lite"/>
    </source>
</evidence>
<dbReference type="EMBL" id="RKHR01000004">
    <property type="protein sequence ID" value="ROS02036.1"/>
    <property type="molecule type" value="Genomic_DNA"/>
</dbReference>
<keyword evidence="5 8" id="KW-1133">Transmembrane helix</keyword>
<reference evidence="11 12" key="1">
    <citation type="submission" date="2018-11" db="EMBL/GenBank/DDBJ databases">
        <title>Genomic Encyclopedia of Type Strains, Phase IV (KMG-IV): sequencing the most valuable type-strain genomes for metagenomic binning, comparative biology and taxonomic classification.</title>
        <authorList>
            <person name="Goeker M."/>
        </authorList>
    </citation>
    <scope>NUCLEOTIDE SEQUENCE [LARGE SCALE GENOMIC DNA]</scope>
    <source>
        <strain evidence="11 12">DSM 100316</strain>
    </source>
</reference>
<dbReference type="InterPro" id="IPR003593">
    <property type="entry name" value="AAA+_ATPase"/>
</dbReference>
<dbReference type="InterPro" id="IPR003439">
    <property type="entry name" value="ABC_transporter-like_ATP-bd"/>
</dbReference>
<evidence type="ECO:0000256" key="5">
    <source>
        <dbReference type="ARBA" id="ARBA00022989"/>
    </source>
</evidence>
<evidence type="ECO:0000313" key="11">
    <source>
        <dbReference type="EMBL" id="ROS02036.1"/>
    </source>
</evidence>
<evidence type="ECO:0000256" key="6">
    <source>
        <dbReference type="ARBA" id="ARBA00023136"/>
    </source>
</evidence>
<dbReference type="PROSITE" id="PS50893">
    <property type="entry name" value="ABC_TRANSPORTER_2"/>
    <property type="match status" value="1"/>
</dbReference>
<evidence type="ECO:0000256" key="8">
    <source>
        <dbReference type="SAM" id="Phobius"/>
    </source>
</evidence>
<keyword evidence="12" id="KW-1185">Reference proteome</keyword>
<evidence type="ECO:0000259" key="10">
    <source>
        <dbReference type="PROSITE" id="PS50929"/>
    </source>
</evidence>
<feature type="transmembrane region" description="Helical" evidence="8">
    <location>
        <begin position="290"/>
        <end position="306"/>
    </location>
</feature>
<keyword evidence="4" id="KW-0067">ATP-binding</keyword>
<feature type="transmembrane region" description="Helical" evidence="8">
    <location>
        <begin position="171"/>
        <end position="197"/>
    </location>
</feature>
<evidence type="ECO:0000259" key="9">
    <source>
        <dbReference type="PROSITE" id="PS50893"/>
    </source>
</evidence>
<dbReference type="GO" id="GO:0016887">
    <property type="term" value="F:ATP hydrolysis activity"/>
    <property type="evidence" value="ECO:0007669"/>
    <property type="project" value="InterPro"/>
</dbReference>
<evidence type="ECO:0000256" key="2">
    <source>
        <dbReference type="ARBA" id="ARBA00022692"/>
    </source>
</evidence>
<proteinExistence type="predicted"/>
<dbReference type="Pfam" id="PF00664">
    <property type="entry name" value="ABC_membrane"/>
    <property type="match status" value="1"/>
</dbReference>
<gene>
    <name evidence="11" type="ORF">EDC56_2486</name>
</gene>
<name>A0A3N2DQD4_9GAMM</name>
<dbReference type="AlphaFoldDB" id="A0A3N2DQD4"/>
<dbReference type="RefSeq" id="WP_123712775.1">
    <property type="nucleotide sequence ID" value="NZ_RKHR01000004.1"/>
</dbReference>
<keyword evidence="6 8" id="KW-0472">Membrane</keyword>
<feature type="transmembrane region" description="Helical" evidence="8">
    <location>
        <begin position="312"/>
        <end position="329"/>
    </location>
</feature>
<evidence type="ECO:0000256" key="4">
    <source>
        <dbReference type="ARBA" id="ARBA00022840"/>
    </source>
</evidence>
<feature type="domain" description="ABC transmembrane type-1" evidence="10">
    <location>
        <begin position="175"/>
        <end position="454"/>
    </location>
</feature>
<dbReference type="SUPFAM" id="SSF90123">
    <property type="entry name" value="ABC transporter transmembrane region"/>
    <property type="match status" value="1"/>
</dbReference>